<dbReference type="Proteomes" id="UP000597507">
    <property type="component" value="Unassembled WGS sequence"/>
</dbReference>
<dbReference type="AlphaFoldDB" id="A0A8J2ZAE6"/>
<dbReference type="InterPro" id="IPR000014">
    <property type="entry name" value="PAS"/>
</dbReference>
<dbReference type="Gene3D" id="3.30.450.20">
    <property type="entry name" value="PAS domain"/>
    <property type="match status" value="1"/>
</dbReference>
<dbReference type="PANTHER" id="PTHR32089">
    <property type="entry name" value="METHYL-ACCEPTING CHEMOTAXIS PROTEIN MCPB"/>
    <property type="match status" value="1"/>
</dbReference>
<evidence type="ECO:0000256" key="2">
    <source>
        <dbReference type="ARBA" id="ARBA00029447"/>
    </source>
</evidence>
<accession>A0A8J2ZAE6</accession>
<organism evidence="6 7">
    <name type="scientific">Caldovatus sediminis</name>
    <dbReference type="NCBI Taxonomy" id="2041189"/>
    <lineage>
        <taxon>Bacteria</taxon>
        <taxon>Pseudomonadati</taxon>
        <taxon>Pseudomonadota</taxon>
        <taxon>Alphaproteobacteria</taxon>
        <taxon>Acetobacterales</taxon>
        <taxon>Roseomonadaceae</taxon>
        <taxon>Caldovatus</taxon>
    </lineage>
</organism>
<dbReference type="SMART" id="SM00283">
    <property type="entry name" value="MA"/>
    <property type="match status" value="1"/>
</dbReference>
<dbReference type="PROSITE" id="PS50111">
    <property type="entry name" value="CHEMOTAXIS_TRANSDUC_2"/>
    <property type="match status" value="1"/>
</dbReference>
<evidence type="ECO:0000313" key="6">
    <source>
        <dbReference type="EMBL" id="GGG29665.1"/>
    </source>
</evidence>
<name>A0A8J2ZAE6_9PROT</name>
<dbReference type="PANTHER" id="PTHR32089:SF112">
    <property type="entry name" value="LYSOZYME-LIKE PROTEIN-RELATED"/>
    <property type="match status" value="1"/>
</dbReference>
<dbReference type="RefSeq" id="WP_188899581.1">
    <property type="nucleotide sequence ID" value="NZ_BMKS01000004.1"/>
</dbReference>
<dbReference type="CDD" id="cd06225">
    <property type="entry name" value="HAMP"/>
    <property type="match status" value="1"/>
</dbReference>
<dbReference type="SUPFAM" id="SSF58104">
    <property type="entry name" value="Methyl-accepting chemotaxis protein (MCP) signaling domain"/>
    <property type="match status" value="1"/>
</dbReference>
<evidence type="ECO:0008006" key="8">
    <source>
        <dbReference type="Google" id="ProtNLM"/>
    </source>
</evidence>
<gene>
    <name evidence="6" type="ORF">GCM10010964_16960</name>
</gene>
<sequence length="772" mass="79903">MRFFRDLSVGRKLAASALFALLLILGLVTLVRLQAATVAEQQAAQGRAIEARLRLAEALANRAAGRAAVSAAAGAQTGAELDRLAAEAGELAATLRRLVESAAAVAASPATREAVLAALPPVEEWHRAFGTLVGHRRTLIERRDSRFFPLSRDYDSALEAVQGALEYDIPPEARTDARDRFQTFHAAVSEMRIALQAFLATDSADQAQRARRGLTLTRVHLRGVQSAVGDGPAAAPFRRLGETALGLASAAEEMLAAAQAVLAAQSEGTRPAGERLERALGEASAALQAEGEASRAAVSAAVSHMDLAVLLGGAAVALVLALSGALTARAIGAPLRRVAEVIARIAKGETALEVPGRGRRDEIGRIAEALETLRGEVGRAFARGQMLEQMPIGVMMADPRDACRITYVNTRTVEILRRVEDALPVKADALEGQSADIFHRDPARVRAILTDPTKLPYKTRIRLGAETLELNVNAIRDAAGGYVGPMLTWSVVTEQARLADSFEAQVGAVVEAVAASAAQVQSAAQALAGSAETSGKEAATVAEAGNRASAEVQAVASAAEEMAASVEEITRRVAEAAEVASRAVTETRATDATVQGLSEAAARIGDVVRLIGDIAGQTNLLALNATIEAARAGEAGKGFAVVASEVKGLAGQTAKATEEIARQITGMQQATTQAVEAIRGIGATVERTSEIATAIAAAVEQQGATTREIARSAAQVAESAGTVASRIEAVRRAAGETGEAADALLGAAGGLAEQSTALRGRAAEFLAAVRRA</sequence>
<dbReference type="GO" id="GO:0016020">
    <property type="term" value="C:membrane"/>
    <property type="evidence" value="ECO:0007669"/>
    <property type="project" value="InterPro"/>
</dbReference>
<keyword evidence="7" id="KW-1185">Reference proteome</keyword>
<evidence type="ECO:0000259" key="4">
    <source>
        <dbReference type="PROSITE" id="PS50111"/>
    </source>
</evidence>
<dbReference type="SMART" id="SM00304">
    <property type="entry name" value="HAMP"/>
    <property type="match status" value="2"/>
</dbReference>
<dbReference type="Pfam" id="PF13188">
    <property type="entry name" value="PAS_8"/>
    <property type="match status" value="1"/>
</dbReference>
<comment type="similarity">
    <text evidence="2">Belongs to the methyl-accepting chemotaxis (MCP) protein family.</text>
</comment>
<evidence type="ECO:0000256" key="1">
    <source>
        <dbReference type="ARBA" id="ARBA00023224"/>
    </source>
</evidence>
<dbReference type="EMBL" id="BMKS01000004">
    <property type="protein sequence ID" value="GGG29665.1"/>
    <property type="molecule type" value="Genomic_DNA"/>
</dbReference>
<evidence type="ECO:0000256" key="3">
    <source>
        <dbReference type="PROSITE-ProRule" id="PRU00284"/>
    </source>
</evidence>
<protein>
    <recommendedName>
        <fullName evidence="8">Methyl-accepting chemotaxis protein</fullName>
    </recommendedName>
</protein>
<dbReference type="Pfam" id="PF00015">
    <property type="entry name" value="MCPsignal"/>
    <property type="match status" value="1"/>
</dbReference>
<dbReference type="Gene3D" id="1.10.287.950">
    <property type="entry name" value="Methyl-accepting chemotaxis protein"/>
    <property type="match status" value="1"/>
</dbReference>
<evidence type="ECO:0000259" key="5">
    <source>
        <dbReference type="PROSITE" id="PS50885"/>
    </source>
</evidence>
<feature type="domain" description="Methyl-accepting transducer" evidence="4">
    <location>
        <begin position="509"/>
        <end position="738"/>
    </location>
</feature>
<dbReference type="GO" id="GO:0007165">
    <property type="term" value="P:signal transduction"/>
    <property type="evidence" value="ECO:0007669"/>
    <property type="project" value="UniProtKB-KW"/>
</dbReference>
<evidence type="ECO:0000313" key="7">
    <source>
        <dbReference type="Proteomes" id="UP000597507"/>
    </source>
</evidence>
<dbReference type="InterPro" id="IPR004089">
    <property type="entry name" value="MCPsignal_dom"/>
</dbReference>
<feature type="domain" description="HAMP" evidence="5">
    <location>
        <begin position="329"/>
        <end position="382"/>
    </location>
</feature>
<reference evidence="6 7" key="1">
    <citation type="journal article" date="2014" name="Int. J. Syst. Evol. Microbiol.">
        <title>Complete genome sequence of Corynebacterium casei LMG S-19264T (=DSM 44701T), isolated from a smear-ripened cheese.</title>
        <authorList>
            <consortium name="US DOE Joint Genome Institute (JGI-PGF)"/>
            <person name="Walter F."/>
            <person name="Albersmeier A."/>
            <person name="Kalinowski J."/>
            <person name="Ruckert C."/>
        </authorList>
    </citation>
    <scope>NUCLEOTIDE SEQUENCE [LARGE SCALE GENOMIC DNA]</scope>
    <source>
        <strain evidence="6 7">CGMCC 1.16330</strain>
    </source>
</reference>
<proteinExistence type="inferred from homology"/>
<dbReference type="Gene3D" id="6.10.340.10">
    <property type="match status" value="1"/>
</dbReference>
<keyword evidence="1 3" id="KW-0807">Transducer</keyword>
<comment type="caution">
    <text evidence="6">The sequence shown here is derived from an EMBL/GenBank/DDBJ whole genome shotgun (WGS) entry which is preliminary data.</text>
</comment>
<dbReference type="InterPro" id="IPR003660">
    <property type="entry name" value="HAMP_dom"/>
</dbReference>
<dbReference type="PROSITE" id="PS50885">
    <property type="entry name" value="HAMP"/>
    <property type="match status" value="1"/>
</dbReference>
<dbReference type="Pfam" id="PF00672">
    <property type="entry name" value="HAMP"/>
    <property type="match status" value="1"/>
</dbReference>